<protein>
    <submittedName>
        <fullName evidence="3">VWA domain-containing protein</fullName>
    </submittedName>
</protein>
<dbReference type="EMBL" id="JAPDDS010000001">
    <property type="protein sequence ID" value="MCW1883306.1"/>
    <property type="molecule type" value="Genomic_DNA"/>
</dbReference>
<dbReference type="InterPro" id="IPR036465">
    <property type="entry name" value="vWFA_dom_sf"/>
</dbReference>
<feature type="compositionally biased region" description="Basic and acidic residues" evidence="1">
    <location>
        <begin position="852"/>
        <end position="877"/>
    </location>
</feature>
<dbReference type="SMART" id="SM00327">
    <property type="entry name" value="VWA"/>
    <property type="match status" value="1"/>
</dbReference>
<proteinExistence type="predicted"/>
<accession>A0ABT3FIA9</accession>
<dbReference type="PANTHER" id="PTHR37947">
    <property type="entry name" value="BLL2462 PROTEIN"/>
    <property type="match status" value="1"/>
</dbReference>
<gene>
    <name evidence="3" type="ORF">OKA04_01105</name>
</gene>
<dbReference type="Gene3D" id="3.40.50.410">
    <property type="entry name" value="von Willebrand factor, type A domain"/>
    <property type="match status" value="1"/>
</dbReference>
<reference evidence="3 4" key="1">
    <citation type="submission" date="2022-10" db="EMBL/GenBank/DDBJ databases">
        <title>Luteolibacter flavescens strain MCCC 1K03193, whole genome shotgun sequencing project.</title>
        <authorList>
            <person name="Zhao G."/>
            <person name="Shen L."/>
        </authorList>
    </citation>
    <scope>NUCLEOTIDE SEQUENCE [LARGE SCALE GENOMIC DNA]</scope>
    <source>
        <strain evidence="3 4">MCCC 1K03193</strain>
    </source>
</reference>
<dbReference type="SUPFAM" id="SSF53300">
    <property type="entry name" value="vWA-like"/>
    <property type="match status" value="2"/>
</dbReference>
<feature type="domain" description="VWFA" evidence="2">
    <location>
        <begin position="393"/>
        <end position="570"/>
    </location>
</feature>
<dbReference type="Proteomes" id="UP001207930">
    <property type="component" value="Unassembled WGS sequence"/>
</dbReference>
<evidence type="ECO:0000259" key="2">
    <source>
        <dbReference type="PROSITE" id="PS50234"/>
    </source>
</evidence>
<dbReference type="CDD" id="cd00198">
    <property type="entry name" value="vWFA"/>
    <property type="match status" value="1"/>
</dbReference>
<dbReference type="InterPro" id="IPR002035">
    <property type="entry name" value="VWF_A"/>
</dbReference>
<evidence type="ECO:0000313" key="4">
    <source>
        <dbReference type="Proteomes" id="UP001207930"/>
    </source>
</evidence>
<dbReference type="Pfam" id="PF00092">
    <property type="entry name" value="VWA"/>
    <property type="match status" value="1"/>
</dbReference>
<organism evidence="3 4">
    <name type="scientific">Luteolibacter flavescens</name>
    <dbReference type="NCBI Taxonomy" id="1859460"/>
    <lineage>
        <taxon>Bacteria</taxon>
        <taxon>Pseudomonadati</taxon>
        <taxon>Verrucomicrobiota</taxon>
        <taxon>Verrucomicrobiia</taxon>
        <taxon>Verrucomicrobiales</taxon>
        <taxon>Verrucomicrobiaceae</taxon>
        <taxon>Luteolibacter</taxon>
    </lineage>
</organism>
<name>A0ABT3FIA9_9BACT</name>
<sequence length="902" mass="99315">MTFGSPEWFLLIPAFLFIGWFWKSLRLWSPLRLVLVLLAAFGLSDPKMNVQEDALDLFVLLDRSDSTENLVDKNLTEWKQLIENAKPSHRDEVHYFNYGAEIADASKDDVTFTGSRKLTRTGLALSHITALTEKNRPSRVLLFTDGFATEPLHEAAAQLQTQGIPVDFRLIREETLDDFRMSRLDIPERVQAGEPFLIAATVRGSSDTDVNLIIRRGDQTLTETKVKLVNGVGRAEFTDRIPRAGAYHYEAEVVVGSDSPFKDAHPGNNKISRWIEIAGGPRVLLATKYTDDPVAKVLSSLNFTVDVVTDPSDLRPGRLTGARAVIFNNIPAFEVPGDFMDALDFFVREQAGGFLMAGGKQSFGSGGYFQSSLDALLPVSMELKTEHRKLAVALAIVLDRSGSMSVGVAGGMVKMDLANNGAADAIGLLGPMDQVSVIAVDSAPEIVIPLTEVKNNQAKLQQTARSVKSMGGGIYVYEGLKAAWDELKDTTVGTRHVILFSDANDTEEPGDYKRLLAEMKKEGCTVSVIGMGTKADSDAKLLEEIAKLGDGRIFFADQPMDIPKIFAQETVTIARSAFIEDPVAAQPTGRWAEISPKLLEWLPEVDGYNLSYAREDATTSLVSRDEYVAPLVAHARRGLGRSAAVSFPLGGEFSQRIRDWQGYGDFVQTMTRWLMGMDLPPGIGLKHRLDGTRLTLDLLYDPEQWAQKLSAMPPKLRLLESGPGSAPYDVPWKRIAPGHFSVTKDLDEGAIVRGAIQVGEHALPFGPVTVGSSVEWSLEPERLAELRTVAAQTGGRELLNLEDAWLRPPNRQDVSLRMWIALSMLLLLVTEALLTRTGWKMPLPAMPNFAPREKVAKPKKVKEAKPAPVFAKEEEKPAITAAAPPEDSSERRSRYQRAKDRK</sequence>
<keyword evidence="4" id="KW-1185">Reference proteome</keyword>
<dbReference type="InterPro" id="IPR029062">
    <property type="entry name" value="Class_I_gatase-like"/>
</dbReference>
<feature type="region of interest" description="Disordered" evidence="1">
    <location>
        <begin position="852"/>
        <end position="902"/>
    </location>
</feature>
<dbReference type="PANTHER" id="PTHR37947:SF2">
    <property type="entry name" value="VON WILLEBRAND FACTOR TYPE A"/>
    <property type="match status" value="1"/>
</dbReference>
<dbReference type="PROSITE" id="PS50234">
    <property type="entry name" value="VWFA"/>
    <property type="match status" value="1"/>
</dbReference>
<evidence type="ECO:0000313" key="3">
    <source>
        <dbReference type="EMBL" id="MCW1883306.1"/>
    </source>
</evidence>
<comment type="caution">
    <text evidence="3">The sequence shown here is derived from an EMBL/GenBank/DDBJ whole genome shotgun (WGS) entry which is preliminary data.</text>
</comment>
<dbReference type="SUPFAM" id="SSF52317">
    <property type="entry name" value="Class I glutamine amidotransferase-like"/>
    <property type="match status" value="1"/>
</dbReference>
<dbReference type="RefSeq" id="WP_264499268.1">
    <property type="nucleotide sequence ID" value="NZ_JAPDDS010000001.1"/>
</dbReference>
<evidence type="ECO:0000256" key="1">
    <source>
        <dbReference type="SAM" id="MobiDB-lite"/>
    </source>
</evidence>